<evidence type="ECO:0000313" key="4">
    <source>
        <dbReference type="Proteomes" id="UP000076761"/>
    </source>
</evidence>
<reference evidence="3 4" key="1">
    <citation type="journal article" date="2016" name="Mol. Biol. Evol.">
        <title>Comparative Genomics of Early-Diverging Mushroom-Forming Fungi Provides Insights into the Origins of Lignocellulose Decay Capabilities.</title>
        <authorList>
            <person name="Nagy L.G."/>
            <person name="Riley R."/>
            <person name="Tritt A."/>
            <person name="Adam C."/>
            <person name="Daum C."/>
            <person name="Floudas D."/>
            <person name="Sun H."/>
            <person name="Yadav J.S."/>
            <person name="Pangilinan J."/>
            <person name="Larsson K.H."/>
            <person name="Matsuura K."/>
            <person name="Barry K."/>
            <person name="Labutti K."/>
            <person name="Kuo R."/>
            <person name="Ohm R.A."/>
            <person name="Bhattacharya S.S."/>
            <person name="Shirouzu T."/>
            <person name="Yoshinaga Y."/>
            <person name="Martin F.M."/>
            <person name="Grigoriev I.V."/>
            <person name="Hibbett D.S."/>
        </authorList>
    </citation>
    <scope>NUCLEOTIDE SEQUENCE [LARGE SCALE GENOMIC DNA]</scope>
    <source>
        <strain evidence="3 4">HHB14362 ss-1</strain>
    </source>
</reference>
<proteinExistence type="predicted"/>
<dbReference type="EMBL" id="KV425638">
    <property type="protein sequence ID" value="KZT19564.1"/>
    <property type="molecule type" value="Genomic_DNA"/>
</dbReference>
<feature type="compositionally biased region" description="Low complexity" evidence="1">
    <location>
        <begin position="122"/>
        <end position="144"/>
    </location>
</feature>
<keyword evidence="2" id="KW-0812">Transmembrane</keyword>
<evidence type="ECO:0000256" key="2">
    <source>
        <dbReference type="SAM" id="Phobius"/>
    </source>
</evidence>
<protein>
    <submittedName>
        <fullName evidence="3">Uncharacterized protein</fullName>
    </submittedName>
</protein>
<gene>
    <name evidence="3" type="ORF">NEOLEDRAFT_1151875</name>
</gene>
<dbReference type="Proteomes" id="UP000076761">
    <property type="component" value="Unassembled WGS sequence"/>
</dbReference>
<dbReference type="AlphaFoldDB" id="A0A165NFE8"/>
<feature type="region of interest" description="Disordered" evidence="1">
    <location>
        <begin position="120"/>
        <end position="156"/>
    </location>
</feature>
<dbReference type="InParanoid" id="A0A165NFE8"/>
<dbReference type="OrthoDB" id="3268868at2759"/>
<evidence type="ECO:0000256" key="1">
    <source>
        <dbReference type="SAM" id="MobiDB-lite"/>
    </source>
</evidence>
<keyword evidence="2" id="KW-1133">Transmembrane helix</keyword>
<feature type="region of interest" description="Disordered" evidence="1">
    <location>
        <begin position="47"/>
        <end position="67"/>
    </location>
</feature>
<sequence>MASPRGSYDRGLLASAPVATRADRQGGYDVDLLENDPYSGRLLHSSSRLALSTPPSPAQTEQGLPFKEERVLTASSKARKPFWRTGKGTTIIPIAAIVILGAVIGGAVGGTVKKHKSSNAMTASSAPAQSYSSSSSPSSTSTAPEGSGNASIVSAPQSGAPIASNAQIGSPIGGQFASDVAVTTIPTASVSPGSGVQAFAVDP</sequence>
<keyword evidence="2" id="KW-0472">Membrane</keyword>
<keyword evidence="4" id="KW-1185">Reference proteome</keyword>
<accession>A0A165NFE8</accession>
<organism evidence="3 4">
    <name type="scientific">Neolentinus lepideus HHB14362 ss-1</name>
    <dbReference type="NCBI Taxonomy" id="1314782"/>
    <lineage>
        <taxon>Eukaryota</taxon>
        <taxon>Fungi</taxon>
        <taxon>Dikarya</taxon>
        <taxon>Basidiomycota</taxon>
        <taxon>Agaricomycotina</taxon>
        <taxon>Agaricomycetes</taxon>
        <taxon>Gloeophyllales</taxon>
        <taxon>Gloeophyllaceae</taxon>
        <taxon>Neolentinus</taxon>
    </lineage>
</organism>
<name>A0A165NFE8_9AGAM</name>
<evidence type="ECO:0000313" key="3">
    <source>
        <dbReference type="EMBL" id="KZT19564.1"/>
    </source>
</evidence>
<feature type="transmembrane region" description="Helical" evidence="2">
    <location>
        <begin position="91"/>
        <end position="112"/>
    </location>
</feature>